<feature type="domain" description="G" evidence="1">
    <location>
        <begin position="28"/>
        <end position="94"/>
    </location>
</feature>
<keyword evidence="3" id="KW-1185">Reference proteome</keyword>
<reference evidence="3" key="2">
    <citation type="submission" date="2015-01" db="EMBL/GenBank/DDBJ databases">
        <title>Evolutionary Origins and Diversification of the Mycorrhizal Mutualists.</title>
        <authorList>
            <consortium name="DOE Joint Genome Institute"/>
            <consortium name="Mycorrhizal Genomics Consortium"/>
            <person name="Kohler A."/>
            <person name="Kuo A."/>
            <person name="Nagy L.G."/>
            <person name="Floudas D."/>
            <person name="Copeland A."/>
            <person name="Barry K.W."/>
            <person name="Cichocki N."/>
            <person name="Veneault-Fourrey C."/>
            <person name="LaButti K."/>
            <person name="Lindquist E.A."/>
            <person name="Lipzen A."/>
            <person name="Lundell T."/>
            <person name="Morin E."/>
            <person name="Murat C."/>
            <person name="Riley R."/>
            <person name="Ohm R."/>
            <person name="Sun H."/>
            <person name="Tunlid A."/>
            <person name="Henrissat B."/>
            <person name="Grigoriev I.V."/>
            <person name="Hibbett D.S."/>
            <person name="Martin F."/>
        </authorList>
    </citation>
    <scope>NUCLEOTIDE SEQUENCE [LARGE SCALE GENOMIC DNA]</scope>
    <source>
        <strain evidence="3">h7</strain>
    </source>
</reference>
<dbReference type="Gene3D" id="3.40.50.300">
    <property type="entry name" value="P-loop containing nucleotide triphosphate hydrolases"/>
    <property type="match status" value="1"/>
</dbReference>
<sequence length="121" mass="13630">MYTYKTILVDDAFFSRKARRFGDDDIIIAFMGPTGSGKSQIIDTLTGQQGQRAKDSLKSVTKDLEASRILDHDRYGSRIVLIDTPGFDDSSRSDEQILKLIGEWLKKTCQKRILLSGIVSR</sequence>
<dbReference type="InterPro" id="IPR027417">
    <property type="entry name" value="P-loop_NTPase"/>
</dbReference>
<evidence type="ECO:0000313" key="3">
    <source>
        <dbReference type="Proteomes" id="UP000053424"/>
    </source>
</evidence>
<dbReference type="Pfam" id="PF01926">
    <property type="entry name" value="MMR_HSR1"/>
    <property type="match status" value="1"/>
</dbReference>
<evidence type="ECO:0000313" key="2">
    <source>
        <dbReference type="EMBL" id="KIM49737.1"/>
    </source>
</evidence>
<evidence type="ECO:0000259" key="1">
    <source>
        <dbReference type="Pfam" id="PF01926"/>
    </source>
</evidence>
<protein>
    <recommendedName>
        <fullName evidence="1">G domain-containing protein</fullName>
    </recommendedName>
</protein>
<name>A0A0C2Z9A7_HEBCY</name>
<dbReference type="InterPro" id="IPR006073">
    <property type="entry name" value="GTP-bd"/>
</dbReference>
<dbReference type="OrthoDB" id="2130433at2759"/>
<accession>A0A0C2Z9A7</accession>
<reference evidence="2 3" key="1">
    <citation type="submission" date="2014-04" db="EMBL/GenBank/DDBJ databases">
        <authorList>
            <consortium name="DOE Joint Genome Institute"/>
            <person name="Kuo A."/>
            <person name="Gay G."/>
            <person name="Dore J."/>
            <person name="Kohler A."/>
            <person name="Nagy L.G."/>
            <person name="Floudas D."/>
            <person name="Copeland A."/>
            <person name="Barry K.W."/>
            <person name="Cichocki N."/>
            <person name="Veneault-Fourrey C."/>
            <person name="LaButti K."/>
            <person name="Lindquist E.A."/>
            <person name="Lipzen A."/>
            <person name="Lundell T."/>
            <person name="Morin E."/>
            <person name="Murat C."/>
            <person name="Sun H."/>
            <person name="Tunlid A."/>
            <person name="Henrissat B."/>
            <person name="Grigoriev I.V."/>
            <person name="Hibbett D.S."/>
            <person name="Martin F."/>
            <person name="Nordberg H.P."/>
            <person name="Cantor M.N."/>
            <person name="Hua S.X."/>
        </authorList>
    </citation>
    <scope>NUCLEOTIDE SEQUENCE [LARGE SCALE GENOMIC DNA]</scope>
    <source>
        <strain evidence="3">h7</strain>
    </source>
</reference>
<organism evidence="2 3">
    <name type="scientific">Hebeloma cylindrosporum</name>
    <dbReference type="NCBI Taxonomy" id="76867"/>
    <lineage>
        <taxon>Eukaryota</taxon>
        <taxon>Fungi</taxon>
        <taxon>Dikarya</taxon>
        <taxon>Basidiomycota</taxon>
        <taxon>Agaricomycotina</taxon>
        <taxon>Agaricomycetes</taxon>
        <taxon>Agaricomycetidae</taxon>
        <taxon>Agaricales</taxon>
        <taxon>Agaricineae</taxon>
        <taxon>Hymenogastraceae</taxon>
        <taxon>Hebeloma</taxon>
    </lineage>
</organism>
<proteinExistence type="predicted"/>
<dbReference type="EMBL" id="KN831768">
    <property type="protein sequence ID" value="KIM49737.1"/>
    <property type="molecule type" value="Genomic_DNA"/>
</dbReference>
<gene>
    <name evidence="2" type="ORF">M413DRAFT_115376</name>
</gene>
<dbReference type="STRING" id="686832.A0A0C2Z9A7"/>
<dbReference type="Proteomes" id="UP000053424">
    <property type="component" value="Unassembled WGS sequence"/>
</dbReference>
<dbReference type="GO" id="GO:0005525">
    <property type="term" value="F:GTP binding"/>
    <property type="evidence" value="ECO:0007669"/>
    <property type="project" value="InterPro"/>
</dbReference>
<dbReference type="HOGENOM" id="CLU_2038348_0_0_1"/>
<dbReference type="SUPFAM" id="SSF52540">
    <property type="entry name" value="P-loop containing nucleoside triphosphate hydrolases"/>
    <property type="match status" value="1"/>
</dbReference>
<dbReference type="AlphaFoldDB" id="A0A0C2Z9A7"/>